<dbReference type="RefSeq" id="WP_143098004.1">
    <property type="nucleotide sequence ID" value="NZ_CP041743.1"/>
</dbReference>
<dbReference type="InterPro" id="IPR037143">
    <property type="entry name" value="4-PPantetheinyl_Trfase_dom_sf"/>
</dbReference>
<proteinExistence type="predicted"/>
<evidence type="ECO:0008006" key="3">
    <source>
        <dbReference type="Google" id="ProtNLM"/>
    </source>
</evidence>
<dbReference type="Gene3D" id="3.90.470.20">
    <property type="entry name" value="4'-phosphopantetheinyl transferase domain"/>
    <property type="match status" value="1"/>
</dbReference>
<sequence length="286" mass="30875">MPRITFVSARTPHGNHVAQAAQGTNGRRETPRHAIYRVPDLAFLPQRLAWRRPEGDPLPPTGELLLWRVRPEWQVVSKEAAYMRLSKAELARVKNHPNPALGKRFAVGRAVLRGVLAQMLDCAPTDVALTDNPLGQPVLADIHRAGIEVQVAYAGVWIMIGISASPFGLGTRLPLPTDEIDIDTGNGTFTAALKERTTIAHSIALRSHVRHASLLAAAGKPLLDADANVLRQESAAFFVDTGEAGRWHVLDVPMPGAICAAVAAAQPVTRVHAFGWAGPDGRVDDR</sequence>
<dbReference type="SUPFAM" id="SSF56214">
    <property type="entry name" value="4'-phosphopantetheinyl transferase"/>
    <property type="match status" value="1"/>
</dbReference>
<accession>A0A1I3DQ70</accession>
<dbReference type="STRING" id="420953.SAMN05192543_101460"/>
<gene>
    <name evidence="1" type="ORF">SAMN05192543_101460</name>
</gene>
<evidence type="ECO:0000313" key="2">
    <source>
        <dbReference type="Proteomes" id="UP000199548"/>
    </source>
</evidence>
<organism evidence="1 2">
    <name type="scientific">Paraburkholderia megapolitana</name>
    <dbReference type="NCBI Taxonomy" id="420953"/>
    <lineage>
        <taxon>Bacteria</taxon>
        <taxon>Pseudomonadati</taxon>
        <taxon>Pseudomonadota</taxon>
        <taxon>Betaproteobacteria</taxon>
        <taxon>Burkholderiales</taxon>
        <taxon>Burkholderiaceae</taxon>
        <taxon>Paraburkholderia</taxon>
    </lineage>
</organism>
<dbReference type="EMBL" id="FOQU01000001">
    <property type="protein sequence ID" value="SFH88880.1"/>
    <property type="molecule type" value="Genomic_DNA"/>
</dbReference>
<dbReference type="GO" id="GO:0000287">
    <property type="term" value="F:magnesium ion binding"/>
    <property type="evidence" value="ECO:0007669"/>
    <property type="project" value="InterPro"/>
</dbReference>
<reference evidence="1 2" key="1">
    <citation type="submission" date="2016-10" db="EMBL/GenBank/DDBJ databases">
        <authorList>
            <person name="de Groot N.N."/>
        </authorList>
    </citation>
    <scope>NUCLEOTIDE SEQUENCE [LARGE SCALE GENOMIC DNA]</scope>
    <source>
        <strain evidence="1 2">LMG 23650</strain>
    </source>
</reference>
<keyword evidence="2" id="KW-1185">Reference proteome</keyword>
<protein>
    <recommendedName>
        <fullName evidence="3">4'-phosphopantetheinyl transferase</fullName>
    </recommendedName>
</protein>
<dbReference type="AlphaFoldDB" id="A0A1I3DQ70"/>
<name>A0A1I3DQ70_9BURK</name>
<dbReference type="OrthoDB" id="8997880at2"/>
<dbReference type="Proteomes" id="UP000199548">
    <property type="component" value="Unassembled WGS sequence"/>
</dbReference>
<dbReference type="GO" id="GO:0008897">
    <property type="term" value="F:holo-[acyl-carrier-protein] synthase activity"/>
    <property type="evidence" value="ECO:0007669"/>
    <property type="project" value="InterPro"/>
</dbReference>
<evidence type="ECO:0000313" key="1">
    <source>
        <dbReference type="EMBL" id="SFH88880.1"/>
    </source>
</evidence>